<dbReference type="Proteomes" id="UP000789366">
    <property type="component" value="Unassembled WGS sequence"/>
</dbReference>
<evidence type="ECO:0000313" key="1">
    <source>
        <dbReference type="EMBL" id="CAG8693369.1"/>
    </source>
</evidence>
<accession>A0ACA9P6G5</accession>
<name>A0ACA9P6G5_9GLOM</name>
<feature type="non-terminal residue" evidence="1">
    <location>
        <position position="537"/>
    </location>
</feature>
<evidence type="ECO:0000313" key="2">
    <source>
        <dbReference type="Proteomes" id="UP000789366"/>
    </source>
</evidence>
<organism evidence="1 2">
    <name type="scientific">Cetraspora pellucida</name>
    <dbReference type="NCBI Taxonomy" id="1433469"/>
    <lineage>
        <taxon>Eukaryota</taxon>
        <taxon>Fungi</taxon>
        <taxon>Fungi incertae sedis</taxon>
        <taxon>Mucoromycota</taxon>
        <taxon>Glomeromycotina</taxon>
        <taxon>Glomeromycetes</taxon>
        <taxon>Diversisporales</taxon>
        <taxon>Gigasporaceae</taxon>
        <taxon>Cetraspora</taxon>
    </lineage>
</organism>
<reference evidence="1" key="1">
    <citation type="submission" date="2021-06" db="EMBL/GenBank/DDBJ databases">
        <authorList>
            <person name="Kallberg Y."/>
            <person name="Tangrot J."/>
            <person name="Rosling A."/>
        </authorList>
    </citation>
    <scope>NUCLEOTIDE SEQUENCE</scope>
    <source>
        <strain evidence="1">28 12/20/2015</strain>
    </source>
</reference>
<dbReference type="EMBL" id="CAJVPW010021423">
    <property type="protein sequence ID" value="CAG8693369.1"/>
    <property type="molecule type" value="Genomic_DNA"/>
</dbReference>
<gene>
    <name evidence="1" type="ORF">SPELUC_LOCUS10878</name>
</gene>
<protein>
    <submittedName>
        <fullName evidence="1">1505_t:CDS:1</fullName>
    </submittedName>
</protein>
<comment type="caution">
    <text evidence="1">The sequence shown here is derived from an EMBL/GenBank/DDBJ whole genome shotgun (WGS) entry which is preliminary data.</text>
</comment>
<sequence length="537" mass="62258">MTSQNNMLDTLGVCKSHFNYDNKQLHTIQKKETSIKKSLVNRKKCLFCGQDKYLFSRGGYCKAHSWQLCGRNVLIGCNGLKVCPIFHKNDFTKLATSAKRTRYICVSCFMAEGRHLYQRHGRGAIPAYDCTEYHYDDPTKSLQLIAKWINDMSESVEEDIKNLLLYEVSKAAISFFEKSNKKRINEKSKDYDQSEDYEQSESYEQLEDYEQLNKIVNSDNDELGEVEDNIIRKKTIISKPLSFLGTKILLRLKKVNLRKFSKSETFCNVVKRNPRSIGEALAILLWHSRSEVRANKTKLEAPSSLNEYQNSFPLILSEFFYGLINTMQEYKWKVVIRKQKERGIVEKNYDDMRAKKITTFFISVILTIMFPGLNIWFTHVLSSLCQKPRLQSSLYAILCTANVVAHTKRAKNSTLYTLNGSPSEFIKSKIQKFDEIFYSFVNDKWQTYDTFEIKSELRKNIPVGCKLPQPNIVILKPGDNPCNNINVHQAVNMYFNDIGLGSNNFLDISADQAIFRRLVLLREIRPEIRLLLGSWHT</sequence>
<proteinExistence type="predicted"/>
<keyword evidence="2" id="KW-1185">Reference proteome</keyword>